<sequence length="700" mass="77753">MSAQTIRVLRPEVVARIAAGEVVQSPAGAIKELIENSEDAKATMIKVIVGPLCKDVFMVADDGIGISPVDFPLLCERFATSKIEVYEDVFIVESFGFRGEALASISFVATVLVISKQEDSIAYAGIFKDGALLAEPQELDPGCVTAIEQYVQSPNYTIVVVVGLFSNDPLRQDLIRGTKAQADIVSIFSSMAITHPTCCYQLHIMDDIDPVRGELAFVSDLERCNAAAISGLVLSLSQYSILKAEYVLHESVLDRLKAVISLQYKIRCTAISEIIVPNICNTCKLARFYYTDPRPKSSSQGASTYQIFVNRRTVQYPRFRALIHSVLTGSVSPHYTVEYAALLIDTCNGGSDPNIHPSKQRVLLIEEEQVYSILLEQLTARLQQTSTSTSQKTSGSMISPASMHTTSSSASSIPGPKQLPRGSLYKRRDDSTTGSIMQFVSHTSNTPFDISAVPYPSTPLEDTDANYITWFHGIYGQGDNKTCLHAIMEADLLFDQRYINVPEEFQISKHPLLIGACVFSDLQLVGFLQTEDLGLICIDLGELLVSKFVLMLRRLLDAETLWRNIFLHVPVGSLSTTLPDGFLSQMFIGCIDGQVQLLIHPLLLLAHSDSMHRTLEDHIHVKMLYPDVEELQDVFSLSEEAFVMRYLHAFIDCLHHLNSEELQQVIQSIAPSIVGDREWMGYVLESFTMREILKAFNRVM</sequence>
<protein>
    <submittedName>
        <fullName evidence="5">Mlh1-like protein</fullName>
    </submittedName>
</protein>
<dbReference type="Proteomes" id="UP000315496">
    <property type="component" value="Chromosome 1"/>
</dbReference>
<dbReference type="EMBL" id="VDLU01000001">
    <property type="protein sequence ID" value="TNJ30445.1"/>
    <property type="molecule type" value="Genomic_DNA"/>
</dbReference>
<dbReference type="PROSITE" id="PS00058">
    <property type="entry name" value="DNA_MISMATCH_REPAIR_1"/>
    <property type="match status" value="1"/>
</dbReference>
<dbReference type="InterPro" id="IPR014721">
    <property type="entry name" value="Ribsml_uS5_D2-typ_fold_subgr"/>
</dbReference>
<organism evidence="5 6">
    <name type="scientific">Giardia muris</name>
    <dbReference type="NCBI Taxonomy" id="5742"/>
    <lineage>
        <taxon>Eukaryota</taxon>
        <taxon>Metamonada</taxon>
        <taxon>Diplomonadida</taxon>
        <taxon>Hexamitidae</taxon>
        <taxon>Giardiinae</taxon>
        <taxon>Giardia</taxon>
    </lineage>
</organism>
<evidence type="ECO:0000313" key="5">
    <source>
        <dbReference type="EMBL" id="TNJ30445.1"/>
    </source>
</evidence>
<dbReference type="VEuPathDB" id="GiardiaDB:GMRT_10934"/>
<dbReference type="Gene3D" id="3.30.230.10">
    <property type="match status" value="1"/>
</dbReference>
<dbReference type="SUPFAM" id="SSF55874">
    <property type="entry name" value="ATPase domain of HSP90 chaperone/DNA topoisomerase II/histidine kinase"/>
    <property type="match status" value="1"/>
</dbReference>
<dbReference type="SMART" id="SM01340">
    <property type="entry name" value="DNA_mis_repair"/>
    <property type="match status" value="1"/>
</dbReference>
<feature type="region of interest" description="Disordered" evidence="3">
    <location>
        <begin position="385"/>
        <end position="429"/>
    </location>
</feature>
<dbReference type="AlphaFoldDB" id="A0A4Z1T0D6"/>
<dbReference type="GO" id="GO:0030983">
    <property type="term" value="F:mismatched DNA binding"/>
    <property type="evidence" value="ECO:0007669"/>
    <property type="project" value="InterPro"/>
</dbReference>
<dbReference type="Pfam" id="PF01119">
    <property type="entry name" value="DNA_mis_repair"/>
    <property type="match status" value="1"/>
</dbReference>
<dbReference type="GO" id="GO:0006298">
    <property type="term" value="P:mismatch repair"/>
    <property type="evidence" value="ECO:0007669"/>
    <property type="project" value="InterPro"/>
</dbReference>
<dbReference type="Pfam" id="PF13589">
    <property type="entry name" value="HATPase_c_3"/>
    <property type="match status" value="1"/>
</dbReference>
<dbReference type="OrthoDB" id="10263226at2759"/>
<name>A0A4Z1T0D6_GIAMU</name>
<evidence type="ECO:0000256" key="3">
    <source>
        <dbReference type="SAM" id="MobiDB-lite"/>
    </source>
</evidence>
<evidence type="ECO:0000256" key="1">
    <source>
        <dbReference type="ARBA" id="ARBA00006082"/>
    </source>
</evidence>
<dbReference type="InterPro" id="IPR036890">
    <property type="entry name" value="HATPase_C_sf"/>
</dbReference>
<dbReference type="GO" id="GO:0005524">
    <property type="term" value="F:ATP binding"/>
    <property type="evidence" value="ECO:0007669"/>
    <property type="project" value="InterPro"/>
</dbReference>
<comment type="similarity">
    <text evidence="1">Belongs to the DNA mismatch repair MutL/HexB family.</text>
</comment>
<dbReference type="GO" id="GO:0140664">
    <property type="term" value="F:ATP-dependent DNA damage sensor activity"/>
    <property type="evidence" value="ECO:0007669"/>
    <property type="project" value="InterPro"/>
</dbReference>
<evidence type="ECO:0000256" key="2">
    <source>
        <dbReference type="ARBA" id="ARBA00022763"/>
    </source>
</evidence>
<dbReference type="Gene3D" id="3.30.565.10">
    <property type="entry name" value="Histidine kinase-like ATPase, C-terminal domain"/>
    <property type="match status" value="1"/>
</dbReference>
<dbReference type="PANTHER" id="PTHR10073">
    <property type="entry name" value="DNA MISMATCH REPAIR PROTEIN MLH, PMS, MUTL"/>
    <property type="match status" value="1"/>
</dbReference>
<keyword evidence="2" id="KW-0227">DNA damage</keyword>
<gene>
    <name evidence="5" type="ORF">GMRT_10934</name>
</gene>
<reference evidence="5 6" key="1">
    <citation type="submission" date="2019-05" db="EMBL/GenBank/DDBJ databases">
        <title>The compact genome of Giardia muris reveals important steps in the evolution of intestinal protozoan parasites.</title>
        <authorList>
            <person name="Xu F."/>
            <person name="Jimenez-Gonzalez A."/>
            <person name="Einarsson E."/>
            <person name="Astvaldsson A."/>
            <person name="Peirasmaki D."/>
            <person name="Eckmann L."/>
            <person name="Andersson J.O."/>
            <person name="Svard S.G."/>
            <person name="Jerlstrom-Hultqvist J."/>
        </authorList>
    </citation>
    <scope>NUCLEOTIDE SEQUENCE [LARGE SCALE GENOMIC DNA]</scope>
    <source>
        <strain evidence="5 6">Roberts-Thomson</strain>
    </source>
</reference>
<dbReference type="InterPro" id="IPR013507">
    <property type="entry name" value="DNA_mismatch_S5_2-like"/>
</dbReference>
<feature type="compositionally biased region" description="Low complexity" evidence="3">
    <location>
        <begin position="385"/>
        <end position="414"/>
    </location>
</feature>
<dbReference type="GO" id="GO:0016887">
    <property type="term" value="F:ATP hydrolysis activity"/>
    <property type="evidence" value="ECO:0007669"/>
    <property type="project" value="InterPro"/>
</dbReference>
<evidence type="ECO:0000313" key="6">
    <source>
        <dbReference type="Proteomes" id="UP000315496"/>
    </source>
</evidence>
<dbReference type="InterPro" id="IPR038973">
    <property type="entry name" value="MutL/Mlh/Pms-like"/>
</dbReference>
<comment type="caution">
    <text evidence="5">The sequence shown here is derived from an EMBL/GenBank/DDBJ whole genome shotgun (WGS) entry which is preliminary data.</text>
</comment>
<keyword evidence="6" id="KW-1185">Reference proteome</keyword>
<dbReference type="SUPFAM" id="SSF54211">
    <property type="entry name" value="Ribosomal protein S5 domain 2-like"/>
    <property type="match status" value="1"/>
</dbReference>
<dbReference type="InterPro" id="IPR014762">
    <property type="entry name" value="DNA_mismatch_repair_CS"/>
</dbReference>
<feature type="domain" description="DNA mismatch repair protein S5" evidence="4">
    <location>
        <begin position="271"/>
        <end position="383"/>
    </location>
</feature>
<evidence type="ECO:0000259" key="4">
    <source>
        <dbReference type="SMART" id="SM01340"/>
    </source>
</evidence>
<proteinExistence type="inferred from homology"/>
<dbReference type="InterPro" id="IPR020568">
    <property type="entry name" value="Ribosomal_Su5_D2-typ_SF"/>
</dbReference>
<dbReference type="PANTHER" id="PTHR10073:SF52">
    <property type="entry name" value="MISMATCH REPAIR ENDONUCLEASE PMS2"/>
    <property type="match status" value="1"/>
</dbReference>
<dbReference type="GO" id="GO:0032389">
    <property type="term" value="C:MutLalpha complex"/>
    <property type="evidence" value="ECO:0007669"/>
    <property type="project" value="TreeGrafter"/>
</dbReference>
<accession>A0A4Z1T0D6</accession>